<protein>
    <submittedName>
        <fullName evidence="7">ABC transport system permease protein</fullName>
    </submittedName>
</protein>
<dbReference type="InterPro" id="IPR001851">
    <property type="entry name" value="ABC_transp_permease"/>
</dbReference>
<feature type="transmembrane region" description="Helical" evidence="6">
    <location>
        <begin position="87"/>
        <end position="105"/>
    </location>
</feature>
<feature type="transmembrane region" description="Helical" evidence="6">
    <location>
        <begin position="58"/>
        <end position="80"/>
    </location>
</feature>
<name>A0ABS4KMJ8_9FIRM</name>
<feature type="transmembrane region" description="Helical" evidence="6">
    <location>
        <begin position="235"/>
        <end position="255"/>
    </location>
</feature>
<sequence length="303" mass="33257">MTDLILSTLAQGLIFSIAGLGIYISFRILDFPDLSVDSTFTTGASISAISIINGVNPFISLVLSLFGGLIAGSITGILHVKFKITNILSGIIVMIGLYSVNLRIMGKSNLHLFDTIHIFSEKNHIYKLVFLIIFTLFLKVIIDFFFKTEIGYVLKAIGQNQKFITGMGFDVDRYKILGLALANGLVALSGSLYTQYQGFSDISMGIGLIVSALASIVIGEMAFKNLKRFGVQNSSIVILGSIFYRGILSLALQIGVEPSDLKLVTALLMVLILSKGIFNSSKEKIIKRRLNSDFIKRYIQNFQ</sequence>
<dbReference type="EMBL" id="JAGGLI010000017">
    <property type="protein sequence ID" value="MBP2027859.1"/>
    <property type="molecule type" value="Genomic_DNA"/>
</dbReference>
<feature type="transmembrane region" description="Helical" evidence="6">
    <location>
        <begin position="125"/>
        <end position="146"/>
    </location>
</feature>
<dbReference type="RefSeq" id="WP_209660921.1">
    <property type="nucleotide sequence ID" value="NZ_JAGGLI010000017.1"/>
</dbReference>
<dbReference type="CDD" id="cd06574">
    <property type="entry name" value="TM_PBP1_branched-chain-AA_like"/>
    <property type="match status" value="1"/>
</dbReference>
<evidence type="ECO:0000256" key="3">
    <source>
        <dbReference type="ARBA" id="ARBA00022692"/>
    </source>
</evidence>
<evidence type="ECO:0000256" key="1">
    <source>
        <dbReference type="ARBA" id="ARBA00004651"/>
    </source>
</evidence>
<keyword evidence="5 6" id="KW-0472">Membrane</keyword>
<accession>A0ABS4KMJ8</accession>
<organism evidence="7 8">
    <name type="scientific">Acetoanaerobium pronyense</name>
    <dbReference type="NCBI Taxonomy" id="1482736"/>
    <lineage>
        <taxon>Bacteria</taxon>
        <taxon>Bacillati</taxon>
        <taxon>Bacillota</taxon>
        <taxon>Clostridia</taxon>
        <taxon>Peptostreptococcales</taxon>
        <taxon>Filifactoraceae</taxon>
        <taxon>Acetoanaerobium</taxon>
    </lineage>
</organism>
<keyword evidence="4 6" id="KW-1133">Transmembrane helix</keyword>
<gene>
    <name evidence="7" type="ORF">J2Z35_001657</name>
</gene>
<dbReference type="PANTHER" id="PTHR32196">
    <property type="entry name" value="ABC TRANSPORTER PERMEASE PROTEIN YPHD-RELATED-RELATED"/>
    <property type="match status" value="1"/>
</dbReference>
<feature type="transmembrane region" description="Helical" evidence="6">
    <location>
        <begin position="261"/>
        <end position="278"/>
    </location>
</feature>
<evidence type="ECO:0000256" key="4">
    <source>
        <dbReference type="ARBA" id="ARBA00022989"/>
    </source>
</evidence>
<dbReference type="Proteomes" id="UP001314903">
    <property type="component" value="Unassembled WGS sequence"/>
</dbReference>
<evidence type="ECO:0000313" key="7">
    <source>
        <dbReference type="EMBL" id="MBP2027859.1"/>
    </source>
</evidence>
<feature type="transmembrane region" description="Helical" evidence="6">
    <location>
        <begin position="12"/>
        <end position="29"/>
    </location>
</feature>
<evidence type="ECO:0000256" key="5">
    <source>
        <dbReference type="ARBA" id="ARBA00023136"/>
    </source>
</evidence>
<evidence type="ECO:0000313" key="8">
    <source>
        <dbReference type="Proteomes" id="UP001314903"/>
    </source>
</evidence>
<evidence type="ECO:0000256" key="6">
    <source>
        <dbReference type="SAM" id="Phobius"/>
    </source>
</evidence>
<comment type="subcellular location">
    <subcellularLocation>
        <location evidence="1">Cell membrane</location>
        <topology evidence="1">Multi-pass membrane protein</topology>
    </subcellularLocation>
</comment>
<comment type="caution">
    <text evidence="7">The sequence shown here is derived from an EMBL/GenBank/DDBJ whole genome shotgun (WGS) entry which is preliminary data.</text>
</comment>
<keyword evidence="8" id="KW-1185">Reference proteome</keyword>
<feature type="transmembrane region" description="Helical" evidence="6">
    <location>
        <begin position="176"/>
        <end position="196"/>
    </location>
</feature>
<reference evidence="7 8" key="1">
    <citation type="submission" date="2021-03" db="EMBL/GenBank/DDBJ databases">
        <title>Genomic Encyclopedia of Type Strains, Phase IV (KMG-IV): sequencing the most valuable type-strain genomes for metagenomic binning, comparative biology and taxonomic classification.</title>
        <authorList>
            <person name="Goeker M."/>
        </authorList>
    </citation>
    <scope>NUCLEOTIDE SEQUENCE [LARGE SCALE GENOMIC DNA]</scope>
    <source>
        <strain evidence="7 8">DSM 27512</strain>
    </source>
</reference>
<keyword evidence="3 6" id="KW-0812">Transmembrane</keyword>
<proteinExistence type="predicted"/>
<dbReference type="PANTHER" id="PTHR32196:SF69">
    <property type="entry name" value="BRANCHED-CHAIN AMINO ACID TRANSPORT SYSTEM, PERMEASE PROTEIN"/>
    <property type="match status" value="1"/>
</dbReference>
<evidence type="ECO:0000256" key="2">
    <source>
        <dbReference type="ARBA" id="ARBA00022475"/>
    </source>
</evidence>
<feature type="transmembrane region" description="Helical" evidence="6">
    <location>
        <begin position="202"/>
        <end position="223"/>
    </location>
</feature>
<keyword evidence="2" id="KW-1003">Cell membrane</keyword>
<dbReference type="Pfam" id="PF02653">
    <property type="entry name" value="BPD_transp_2"/>
    <property type="match status" value="1"/>
</dbReference>